<dbReference type="PRINTS" id="PR00412">
    <property type="entry name" value="EPOXHYDRLASE"/>
</dbReference>
<dbReference type="AlphaFoldDB" id="W6RQZ4"/>
<keyword evidence="4" id="KW-1185">Reference proteome</keyword>
<evidence type="ECO:0000259" key="2">
    <source>
        <dbReference type="Pfam" id="PF00561"/>
    </source>
</evidence>
<keyword evidence="1 3" id="KW-0378">Hydrolase</keyword>
<proteinExistence type="predicted"/>
<dbReference type="SUPFAM" id="SSF53474">
    <property type="entry name" value="alpha/beta-Hydrolases"/>
    <property type="match status" value="1"/>
</dbReference>
<dbReference type="InterPro" id="IPR029058">
    <property type="entry name" value="AB_hydrolase_fold"/>
</dbReference>
<dbReference type="Pfam" id="PF00561">
    <property type="entry name" value="Abhydrolase_1"/>
    <property type="match status" value="1"/>
</dbReference>
<dbReference type="InterPro" id="IPR000639">
    <property type="entry name" value="Epox_hydrolase-like"/>
</dbReference>
<name>W6RQZ4_9HYPH</name>
<dbReference type="PANTHER" id="PTHR43329">
    <property type="entry name" value="EPOXIDE HYDROLASE"/>
    <property type="match status" value="1"/>
</dbReference>
<dbReference type="HOGENOM" id="CLU_020336_7_1_5"/>
<dbReference type="Proteomes" id="UP000019443">
    <property type="component" value="Plasmid pLPU83d"/>
</dbReference>
<accession>W6RQZ4</accession>
<evidence type="ECO:0000313" key="3">
    <source>
        <dbReference type="EMBL" id="CDM62580.1"/>
    </source>
</evidence>
<dbReference type="PATRIC" id="fig|348824.6.peg.6920"/>
<evidence type="ECO:0000256" key="1">
    <source>
        <dbReference type="ARBA" id="ARBA00022801"/>
    </source>
</evidence>
<evidence type="ECO:0000313" key="4">
    <source>
        <dbReference type="Proteomes" id="UP000019443"/>
    </source>
</evidence>
<organism evidence="3 4">
    <name type="scientific">Rhizobium favelukesii</name>
    <dbReference type="NCBI Taxonomy" id="348824"/>
    <lineage>
        <taxon>Bacteria</taxon>
        <taxon>Pseudomonadati</taxon>
        <taxon>Pseudomonadota</taxon>
        <taxon>Alphaproteobacteria</taxon>
        <taxon>Hyphomicrobiales</taxon>
        <taxon>Rhizobiaceae</taxon>
        <taxon>Rhizobium/Agrobacterium group</taxon>
        <taxon>Rhizobium</taxon>
    </lineage>
</organism>
<dbReference type="GO" id="GO:0016787">
    <property type="term" value="F:hydrolase activity"/>
    <property type="evidence" value="ECO:0007669"/>
    <property type="project" value="UniProtKB-KW"/>
</dbReference>
<gene>
    <name evidence="3" type="ORF">LPU83_pLPU83d_1210</name>
</gene>
<dbReference type="EMBL" id="HG916855">
    <property type="protein sequence ID" value="CDM62580.1"/>
    <property type="molecule type" value="Genomic_DNA"/>
</dbReference>
<keyword evidence="3" id="KW-0614">Plasmid</keyword>
<sequence>MGIITVDGNPTWIRSSPNRLYKLETNEWSTSEPHCSVLAPPKLEAIDVLRNGGTECTSPGRWRVHMKSKSYAIYANGIRQHIVEAGEGPPVFLLHGFPETNYSWRFQMPVLAQHYRVIAPDLRGYGETDKPATGYDKRNMARDLCELMQALNIPKIALVGHDRGARVATRFSKDYPDLIDRLVVMDNVPTRVVARDIDARIAKAYWFFLFHLVPDLPEALIAGREHIWLRHFFSDWCYDPATISGEAFDTYVRAYQAPGALRGAMADYRANPEDVAQDLEDADIKISCPVMSLWGADFHTVGKLFDMPKVWAETAEDLEVHAIQECGHLPQEEQPETVNRLLFDFLAPWRG</sequence>
<reference evidence="3" key="1">
    <citation type="submission" date="2013-11" db="EMBL/GenBank/DDBJ databases">
        <title>Draft genome sequence of the broad-host-range Rhizobium sp. LPU83 strain, a member of the low-genetic diversity Oregon-like Rhizobium sp. group.</title>
        <authorList>
            <person name="Wibberg D."/>
            <person name="Puehler A."/>
            <person name="Schlueter A."/>
        </authorList>
    </citation>
    <scope>NUCLEOTIDE SEQUENCE [LARGE SCALE GENOMIC DNA]</scope>
    <source>
        <strain evidence="3">LPU83</strain>
        <plasmid evidence="3">pLPU83d</plasmid>
    </source>
</reference>
<feature type="domain" description="AB hydrolase-1" evidence="2">
    <location>
        <begin position="89"/>
        <end position="189"/>
    </location>
</feature>
<geneLocation type="plasmid" evidence="3 4">
    <name>pLPU83d</name>
</geneLocation>
<dbReference type="InterPro" id="IPR000073">
    <property type="entry name" value="AB_hydrolase_1"/>
</dbReference>
<dbReference type="Gene3D" id="3.40.50.1820">
    <property type="entry name" value="alpha/beta hydrolase"/>
    <property type="match status" value="1"/>
</dbReference>
<protein>
    <submittedName>
        <fullName evidence="3">Alpha/beta hydrolase fold protein</fullName>
    </submittedName>
</protein>
<dbReference type="KEGG" id="rhl:LPU83_pLPU83d_1210"/>
<dbReference type="PRINTS" id="PR00111">
    <property type="entry name" value="ABHYDROLASE"/>
</dbReference>